<comment type="function">
    <text evidence="1 7">Tetrapolymerization of the monopyrrole PBG into the hydroxymethylbilane pre-uroporphyrinogen in several discrete steps.</text>
</comment>
<comment type="subunit">
    <text evidence="7">Monomer.</text>
</comment>
<feature type="domain" description="Porphobilinogen deaminase C-terminal" evidence="12">
    <location>
        <begin position="224"/>
        <end position="293"/>
    </location>
</feature>
<dbReference type="InterPro" id="IPR003754">
    <property type="entry name" value="4pyrrol_synth_uPrphyn_synth"/>
</dbReference>
<dbReference type="NCBIfam" id="TIGR00212">
    <property type="entry name" value="hemC"/>
    <property type="match status" value="1"/>
</dbReference>
<evidence type="ECO:0000259" key="11">
    <source>
        <dbReference type="Pfam" id="PF02602"/>
    </source>
</evidence>
<keyword evidence="2 8" id="KW-0489">Methyltransferase</keyword>
<evidence type="ECO:0000259" key="10">
    <source>
        <dbReference type="Pfam" id="PF01379"/>
    </source>
</evidence>
<dbReference type="Pfam" id="PF03900">
    <property type="entry name" value="Porphobil_deamC"/>
    <property type="match status" value="1"/>
</dbReference>
<dbReference type="RefSeq" id="WP_055196975.1">
    <property type="nucleotide sequence ID" value="NZ_JAOQJG010000003.1"/>
</dbReference>
<feature type="domain" description="Porphobilinogen deaminase N-terminal" evidence="10">
    <location>
        <begin position="4"/>
        <end position="210"/>
    </location>
</feature>
<dbReference type="Gene3D" id="3.30.950.10">
    <property type="entry name" value="Methyltransferase, Cobalt-precorrin-4 Transmethylase, Domain 2"/>
    <property type="match status" value="1"/>
</dbReference>
<dbReference type="CDD" id="cd00494">
    <property type="entry name" value="PBP2_HMBS"/>
    <property type="match status" value="1"/>
</dbReference>
<evidence type="ECO:0000256" key="1">
    <source>
        <dbReference type="ARBA" id="ARBA00002869"/>
    </source>
</evidence>
<proteinExistence type="inferred from homology"/>
<evidence type="ECO:0000313" key="14">
    <source>
        <dbReference type="Proteomes" id="UP001482154"/>
    </source>
</evidence>
<comment type="catalytic activity">
    <reaction evidence="6 7">
        <text>4 porphobilinogen + H2O = hydroxymethylbilane + 4 NH4(+)</text>
        <dbReference type="Rhea" id="RHEA:13185"/>
        <dbReference type="ChEBI" id="CHEBI:15377"/>
        <dbReference type="ChEBI" id="CHEBI:28938"/>
        <dbReference type="ChEBI" id="CHEBI:57845"/>
        <dbReference type="ChEBI" id="CHEBI:58126"/>
        <dbReference type="EC" id="2.5.1.61"/>
    </reaction>
</comment>
<protein>
    <recommendedName>
        <fullName evidence="7">Porphobilinogen deaminase</fullName>
        <shortName evidence="7">PBG</shortName>
        <ecNumber evidence="7">2.5.1.61</ecNumber>
    </recommendedName>
    <alternativeName>
        <fullName evidence="7">Hydroxymethylbilane synthase</fullName>
        <shortName evidence="7">HMBS</shortName>
    </alternativeName>
    <alternativeName>
        <fullName evidence="7">Pre-uroporphyrinogen synthase</fullName>
    </alternativeName>
</protein>
<dbReference type="InterPro" id="IPR006366">
    <property type="entry name" value="CobA/CysG_C"/>
</dbReference>
<dbReference type="EMBL" id="JBBNIN010000010">
    <property type="protein sequence ID" value="MEQ2711169.1"/>
    <property type="molecule type" value="Genomic_DNA"/>
</dbReference>
<dbReference type="Pfam" id="PF02602">
    <property type="entry name" value="HEM4"/>
    <property type="match status" value="1"/>
</dbReference>
<dbReference type="InterPro" id="IPR022418">
    <property type="entry name" value="Porphobilinogen_deaminase_C"/>
</dbReference>
<dbReference type="InterPro" id="IPR000860">
    <property type="entry name" value="HemC"/>
</dbReference>
<dbReference type="Pfam" id="PF01379">
    <property type="entry name" value="Porphobil_deam"/>
    <property type="match status" value="1"/>
</dbReference>
<dbReference type="InterPro" id="IPR036108">
    <property type="entry name" value="4pyrrol_syn_uPrphyn_synt_sf"/>
</dbReference>
<gene>
    <name evidence="7 13" type="primary">hemC</name>
    <name evidence="13" type="ORF">AAAU51_08290</name>
</gene>
<keyword evidence="5 7" id="KW-0627">Porphyrin biosynthesis</keyword>
<dbReference type="InterPro" id="IPR000878">
    <property type="entry name" value="4pyrrol_Mease"/>
</dbReference>
<evidence type="ECO:0000256" key="7">
    <source>
        <dbReference type="HAMAP-Rule" id="MF_00260"/>
    </source>
</evidence>
<dbReference type="SUPFAM" id="SSF69618">
    <property type="entry name" value="HemD-like"/>
    <property type="match status" value="1"/>
</dbReference>
<dbReference type="SUPFAM" id="SSF53850">
    <property type="entry name" value="Periplasmic binding protein-like II"/>
    <property type="match status" value="1"/>
</dbReference>
<dbReference type="EC" id="2.5.1.61" evidence="7"/>
<keyword evidence="3 7" id="KW-0808">Transferase</keyword>
<comment type="cofactor">
    <cofactor evidence="7">
        <name>dipyrromethane</name>
        <dbReference type="ChEBI" id="CHEBI:60342"/>
    </cofactor>
    <text evidence="7">Binds 1 dipyrromethane group covalently.</text>
</comment>
<dbReference type="InterPro" id="IPR003043">
    <property type="entry name" value="Uropor_MeTrfase_CS"/>
</dbReference>
<dbReference type="NCBIfam" id="NF004790">
    <property type="entry name" value="PRK06136.1"/>
    <property type="match status" value="1"/>
</dbReference>
<dbReference type="InterPro" id="IPR050161">
    <property type="entry name" value="Siro_Cobalamin_biosynth"/>
</dbReference>
<organism evidence="13 14">
    <name type="scientific">Anaerostipes amylophilus</name>
    <dbReference type="NCBI Taxonomy" id="2981779"/>
    <lineage>
        <taxon>Bacteria</taxon>
        <taxon>Bacillati</taxon>
        <taxon>Bacillota</taxon>
        <taxon>Clostridia</taxon>
        <taxon>Lachnospirales</taxon>
        <taxon>Lachnospiraceae</taxon>
        <taxon>Anaerostipes</taxon>
    </lineage>
</organism>
<dbReference type="PROSITE" id="PS00840">
    <property type="entry name" value="SUMT_2"/>
    <property type="match status" value="1"/>
</dbReference>
<dbReference type="PROSITE" id="PS00839">
    <property type="entry name" value="SUMT_1"/>
    <property type="match status" value="1"/>
</dbReference>
<dbReference type="Gene3D" id="3.40.1010.10">
    <property type="entry name" value="Cobalt-precorrin-4 Transmethylase, Domain 1"/>
    <property type="match status" value="1"/>
</dbReference>
<dbReference type="InterPro" id="IPR014777">
    <property type="entry name" value="4pyrrole_Mease_sub1"/>
</dbReference>
<evidence type="ECO:0000256" key="3">
    <source>
        <dbReference type="ARBA" id="ARBA00022679"/>
    </source>
</evidence>
<dbReference type="HAMAP" id="MF_00260">
    <property type="entry name" value="Porphobil_deam"/>
    <property type="match status" value="1"/>
</dbReference>
<comment type="miscellaneous">
    <text evidence="7">The porphobilinogen subunits are added to the dipyrromethane group.</text>
</comment>
<dbReference type="Gene3D" id="3.40.190.10">
    <property type="entry name" value="Periplasmic binding protein-like II"/>
    <property type="match status" value="2"/>
</dbReference>
<dbReference type="CDD" id="cd06578">
    <property type="entry name" value="HemD"/>
    <property type="match status" value="1"/>
</dbReference>
<evidence type="ECO:0000256" key="2">
    <source>
        <dbReference type="ARBA" id="ARBA00022603"/>
    </source>
</evidence>
<evidence type="ECO:0000256" key="8">
    <source>
        <dbReference type="RuleBase" id="RU003960"/>
    </source>
</evidence>
<keyword evidence="4" id="KW-0949">S-adenosyl-L-methionine</keyword>
<dbReference type="InterPro" id="IPR022417">
    <property type="entry name" value="Porphobilin_deaminase_N"/>
</dbReference>
<dbReference type="SUPFAM" id="SSF54782">
    <property type="entry name" value="Porphobilinogen deaminase (hydroxymethylbilane synthase), C-terminal domain"/>
    <property type="match status" value="1"/>
</dbReference>
<dbReference type="InterPro" id="IPR036803">
    <property type="entry name" value="Porphobilinogen_deaminase_C_sf"/>
</dbReference>
<evidence type="ECO:0000256" key="4">
    <source>
        <dbReference type="ARBA" id="ARBA00022691"/>
    </source>
</evidence>
<comment type="similarity">
    <text evidence="7">Belongs to the HMBS family.</text>
</comment>
<dbReference type="NCBIfam" id="TIGR01469">
    <property type="entry name" value="cobA_cysG_Cterm"/>
    <property type="match status" value="1"/>
</dbReference>
<evidence type="ECO:0000256" key="6">
    <source>
        <dbReference type="ARBA" id="ARBA00048169"/>
    </source>
</evidence>
<dbReference type="Proteomes" id="UP001482154">
    <property type="component" value="Unassembled WGS sequence"/>
</dbReference>
<feature type="domain" description="Tetrapyrrole methylase" evidence="9">
    <location>
        <begin position="297"/>
        <end position="507"/>
    </location>
</feature>
<sequence>MKYIIGSRGSRLALIQTKYVQEKLAKAYPEHSFEIEVIKTKGDKIQNKPLDKIGGKGLFVKEIEEKIISGEIHMGVHSMKDMPSTPAKGLVFTKSWKREDPRDVLILRTASNLSDLRKGAVIGTGSKRRAFQLLKQRPDLKIVNIRGNVDTRLRKMEEQELDGIILAAAGLKRLGMQDVITQYLEPEEMISAPAQGVLALEVREDQKELQQMLDVFSDEETMNEVCAERNFLEQMGGSCHTPAGARCQKTNDGYRLDAMFGNEDGNKQAYTKVYGTDPETLAKTAVKNIKKQLEGIVYLIGAGPGDPELITVKGKEILKKADCVIYDRLIPQELLDETKAGCECIYVGKENHHHTMKQEQINELLAEKALQYDIVVRLKGGDPFVFGRGGEEAIYLANQEIHCEVIPGISSCIAAAELAGIPVTHRGISKGFRVVTAHDCRNQLSDLNFASMAKSEETLVFLMGLTKLEEITTNLLKKGMNENTPVVVISNAASAKQKTCTATLNTIQEKADQEKLSSPAVIVVGDVVKLQKEIQKPEDTIWHLVTKVGDQPSKLAQLLKDHGYKIKEFQTGEISYKKNLISKEELAKVTYLIFTSRYGVHGFMKQMKAANLDLRNLYDKKIVVVGEKTKDVLMEYGIVADFMPKEAGEVYLCKLMKQEVNKDDVIWYCKGISGGEILKETLESVCQIKEKIMYENKKVIFDVHLQIKDIKSISFTCASSVRRFFDQIKKEEIKEWIENIPCISIGEKTTKQLKKVGVKHILEAKDTTYLSMFDKIKESML</sequence>
<dbReference type="Gene3D" id="3.30.160.40">
    <property type="entry name" value="Porphobilinogen deaminase, C-terminal domain"/>
    <property type="match status" value="1"/>
</dbReference>
<dbReference type="CDD" id="cd11642">
    <property type="entry name" value="SUMT"/>
    <property type="match status" value="1"/>
</dbReference>
<dbReference type="Gene3D" id="3.40.50.10090">
    <property type="match status" value="2"/>
</dbReference>
<evidence type="ECO:0000259" key="9">
    <source>
        <dbReference type="Pfam" id="PF00590"/>
    </source>
</evidence>
<feature type="modified residue" description="S-(dipyrrolylmethanemethyl)cysteine" evidence="7">
    <location>
        <position position="239"/>
    </location>
</feature>
<dbReference type="SUPFAM" id="SSF53790">
    <property type="entry name" value="Tetrapyrrole methylase"/>
    <property type="match status" value="1"/>
</dbReference>
<evidence type="ECO:0000256" key="5">
    <source>
        <dbReference type="ARBA" id="ARBA00023244"/>
    </source>
</evidence>
<feature type="domain" description="Tetrapyrrole biosynthesis uroporphyrinogen III synthase" evidence="11">
    <location>
        <begin position="554"/>
        <end position="773"/>
    </location>
</feature>
<dbReference type="PANTHER" id="PTHR45790">
    <property type="entry name" value="SIROHEME SYNTHASE-RELATED"/>
    <property type="match status" value="1"/>
</dbReference>
<accession>A0ABV1IVE3</accession>
<evidence type="ECO:0000259" key="12">
    <source>
        <dbReference type="Pfam" id="PF03900"/>
    </source>
</evidence>
<comment type="similarity">
    <text evidence="8">Belongs to the precorrin methyltransferase family.</text>
</comment>
<evidence type="ECO:0000313" key="13">
    <source>
        <dbReference type="EMBL" id="MEQ2711169.1"/>
    </source>
</evidence>
<dbReference type="InterPro" id="IPR035996">
    <property type="entry name" value="4pyrrol_Methylase_sf"/>
</dbReference>
<comment type="caution">
    <text evidence="13">The sequence shown here is derived from an EMBL/GenBank/DDBJ whole genome shotgun (WGS) entry which is preliminary data.</text>
</comment>
<dbReference type="PANTHER" id="PTHR45790:SF3">
    <property type="entry name" value="S-ADENOSYL-L-METHIONINE-DEPENDENT UROPORPHYRINOGEN III METHYLTRANSFERASE, CHLOROPLASTIC"/>
    <property type="match status" value="1"/>
</dbReference>
<dbReference type="InterPro" id="IPR014776">
    <property type="entry name" value="4pyrrole_Mease_sub2"/>
</dbReference>
<dbReference type="GO" id="GO:0004418">
    <property type="term" value="F:hydroxymethylbilane synthase activity"/>
    <property type="evidence" value="ECO:0007669"/>
    <property type="project" value="UniProtKB-EC"/>
</dbReference>
<name>A0ABV1IVE3_9FIRM</name>
<dbReference type="Pfam" id="PF00590">
    <property type="entry name" value="TP_methylase"/>
    <property type="match status" value="1"/>
</dbReference>
<dbReference type="PRINTS" id="PR00151">
    <property type="entry name" value="PORPHBDMNASE"/>
</dbReference>
<keyword evidence="14" id="KW-1185">Reference proteome</keyword>
<reference evidence="13 14" key="1">
    <citation type="submission" date="2024-04" db="EMBL/GenBank/DDBJ databases">
        <title>Human intestinal bacterial collection.</title>
        <authorList>
            <person name="Pauvert C."/>
            <person name="Hitch T.C.A."/>
            <person name="Clavel T."/>
        </authorList>
    </citation>
    <scope>NUCLEOTIDE SEQUENCE [LARGE SCALE GENOMIC DNA]</scope>
    <source>
        <strain evidence="13 14">CLA-AA-H249</strain>
    </source>
</reference>